<keyword evidence="3" id="KW-0479">Metal-binding</keyword>
<dbReference type="InterPro" id="IPR004183">
    <property type="entry name" value="Xdiol_dOase_suB"/>
</dbReference>
<dbReference type="GO" id="GO:0008198">
    <property type="term" value="F:ferrous iron binding"/>
    <property type="evidence" value="ECO:0007669"/>
    <property type="project" value="InterPro"/>
</dbReference>
<evidence type="ECO:0000256" key="5">
    <source>
        <dbReference type="ARBA" id="ARBA00023002"/>
    </source>
</evidence>
<dbReference type="GO" id="GO:0008270">
    <property type="term" value="F:zinc ion binding"/>
    <property type="evidence" value="ECO:0007669"/>
    <property type="project" value="InterPro"/>
</dbReference>
<keyword evidence="7" id="KW-0223">Dioxygenase</keyword>
<dbReference type="EMBL" id="JOMO01000017">
    <property type="protein sequence ID" value="OUI82939.1"/>
    <property type="molecule type" value="Genomic_DNA"/>
</dbReference>
<organism evidence="7 8">
    <name type="scientific">Acetobacter orientalis</name>
    <dbReference type="NCBI Taxonomy" id="146474"/>
    <lineage>
        <taxon>Bacteria</taxon>
        <taxon>Pseudomonadati</taxon>
        <taxon>Pseudomonadota</taxon>
        <taxon>Alphaproteobacteria</taxon>
        <taxon>Acetobacterales</taxon>
        <taxon>Acetobacteraceae</taxon>
        <taxon>Acetobacter</taxon>
    </lineage>
</organism>
<dbReference type="AlphaFoldDB" id="A0A252A327"/>
<sequence>MTHDSQTAAPLRQPVLFIPHGGGPCFFMDWPKTWDNMAAYLRGISQTLPQKPDAILIVSGHWETPTPTLTAASNPPLIYDYHGFPPHTYHLQYPAPGAPALAAAIAQRLTDAGITATTDPTRGWDHGVFIPLMVAFEKADIPVIELSLQEKLDPAFHIRMGQALAPLRDENVLIIGAGMSYHNLRHFMADTPDAAYEAERFDTWLAHAACLPEQERNAALTQWHTAPTARFCHPREEHLLPLMVVAGAAGPDQGHRTYSEAVMGKALSGFTFGFPFGQGT</sequence>
<dbReference type="PANTHER" id="PTHR30096:SF0">
    <property type="entry name" value="4,5-DOPA DIOXYGENASE EXTRADIOL-LIKE PROTEIN"/>
    <property type="match status" value="1"/>
</dbReference>
<keyword evidence="4" id="KW-0862">Zinc</keyword>
<dbReference type="SUPFAM" id="SSF53213">
    <property type="entry name" value="LigB-like"/>
    <property type="match status" value="1"/>
</dbReference>
<evidence type="ECO:0000256" key="3">
    <source>
        <dbReference type="ARBA" id="ARBA00022723"/>
    </source>
</evidence>
<dbReference type="InterPro" id="IPR014436">
    <property type="entry name" value="Extradiol_dOase_DODA"/>
</dbReference>
<dbReference type="Pfam" id="PF02900">
    <property type="entry name" value="LigB"/>
    <property type="match status" value="1"/>
</dbReference>
<evidence type="ECO:0000256" key="2">
    <source>
        <dbReference type="ARBA" id="ARBA00007581"/>
    </source>
</evidence>
<dbReference type="Gene3D" id="3.40.830.10">
    <property type="entry name" value="LigB-like"/>
    <property type="match status" value="1"/>
</dbReference>
<comment type="caution">
    <text evidence="7">The sequence shown here is derived from an EMBL/GenBank/DDBJ whole genome shotgun (WGS) entry which is preliminary data.</text>
</comment>
<keyword evidence="5" id="KW-0560">Oxidoreductase</keyword>
<protein>
    <submittedName>
        <fullName evidence="7">Aromatic ring-opening dioxygenase LigA</fullName>
    </submittedName>
</protein>
<reference evidence="7 8" key="1">
    <citation type="submission" date="2014-06" db="EMBL/GenBank/DDBJ databases">
        <authorList>
            <person name="Ju J."/>
            <person name="Zhang J."/>
        </authorList>
    </citation>
    <scope>NUCLEOTIDE SEQUENCE [LARGE SCALE GENOMIC DNA]</scope>
    <source>
        <strain evidence="7">DmW_045</strain>
    </source>
</reference>
<comment type="cofactor">
    <cofactor evidence="1">
        <name>Zn(2+)</name>
        <dbReference type="ChEBI" id="CHEBI:29105"/>
    </cofactor>
</comment>
<comment type="similarity">
    <text evidence="2">Belongs to the DODA-type extradiol aromatic ring-opening dioxygenase family.</text>
</comment>
<evidence type="ECO:0000256" key="1">
    <source>
        <dbReference type="ARBA" id="ARBA00001947"/>
    </source>
</evidence>
<evidence type="ECO:0000313" key="7">
    <source>
        <dbReference type="EMBL" id="OUI82939.1"/>
    </source>
</evidence>
<evidence type="ECO:0000313" key="8">
    <source>
        <dbReference type="Proteomes" id="UP000194639"/>
    </source>
</evidence>
<dbReference type="PIRSF" id="PIRSF006157">
    <property type="entry name" value="Doxgns_DODA"/>
    <property type="match status" value="1"/>
</dbReference>
<dbReference type="CDD" id="cd07363">
    <property type="entry name" value="45_DOPA_Dioxygenase"/>
    <property type="match status" value="1"/>
</dbReference>
<feature type="domain" description="Extradiol ring-cleavage dioxygenase class III enzyme subunit B" evidence="6">
    <location>
        <begin position="34"/>
        <end position="257"/>
    </location>
</feature>
<evidence type="ECO:0000259" key="6">
    <source>
        <dbReference type="Pfam" id="PF02900"/>
    </source>
</evidence>
<evidence type="ECO:0000256" key="4">
    <source>
        <dbReference type="ARBA" id="ARBA00022833"/>
    </source>
</evidence>
<proteinExistence type="inferred from homology"/>
<name>A0A252A327_9PROT</name>
<dbReference type="PANTHER" id="PTHR30096">
    <property type="entry name" value="4,5-DOPA DIOXYGENASE EXTRADIOL-LIKE PROTEIN"/>
    <property type="match status" value="1"/>
</dbReference>
<accession>A0A252A327</accession>
<dbReference type="Proteomes" id="UP000194639">
    <property type="component" value="Unassembled WGS sequence"/>
</dbReference>
<gene>
    <name evidence="7" type="ORF">HK12_03130</name>
</gene>
<dbReference type="RefSeq" id="WP_086552123.1">
    <property type="nucleotide sequence ID" value="NZ_JBDNRG010000012.1"/>
</dbReference>
<dbReference type="GO" id="GO:0016702">
    <property type="term" value="F:oxidoreductase activity, acting on single donors with incorporation of molecular oxygen, incorporation of two atoms of oxygen"/>
    <property type="evidence" value="ECO:0007669"/>
    <property type="project" value="UniProtKB-ARBA"/>
</dbReference>